<dbReference type="PANTHER" id="PTHR37984">
    <property type="entry name" value="PROTEIN CBG26694"/>
    <property type="match status" value="1"/>
</dbReference>
<dbReference type="Gene3D" id="3.30.70.270">
    <property type="match status" value="1"/>
</dbReference>
<dbReference type="GO" id="GO:0004519">
    <property type="term" value="F:endonuclease activity"/>
    <property type="evidence" value="ECO:0007669"/>
    <property type="project" value="UniProtKB-KW"/>
</dbReference>
<dbReference type="EMBL" id="SSTE01019905">
    <property type="protein sequence ID" value="KAA0035799.1"/>
    <property type="molecule type" value="Genomic_DNA"/>
</dbReference>
<dbReference type="GO" id="GO:0003964">
    <property type="term" value="F:RNA-directed DNA polymerase activity"/>
    <property type="evidence" value="ECO:0007669"/>
    <property type="project" value="UniProtKB-KW"/>
</dbReference>
<dbReference type="PROSITE" id="PS50994">
    <property type="entry name" value="INTEGRASE"/>
    <property type="match status" value="1"/>
</dbReference>
<dbReference type="EC" id="2.7.7.49" evidence="1"/>
<dbReference type="GO" id="GO:0016787">
    <property type="term" value="F:hydrolase activity"/>
    <property type="evidence" value="ECO:0007669"/>
    <property type="project" value="UniProtKB-KW"/>
</dbReference>
<name>A0A5A7T334_CUCMM</name>
<dbReference type="GO" id="GO:0003676">
    <property type="term" value="F:nucleic acid binding"/>
    <property type="evidence" value="ECO:0007669"/>
    <property type="project" value="InterPro"/>
</dbReference>
<dbReference type="PANTHER" id="PTHR37984:SF5">
    <property type="entry name" value="PROTEIN NYNRIN-LIKE"/>
    <property type="match status" value="1"/>
</dbReference>
<dbReference type="CDD" id="cd01647">
    <property type="entry name" value="RT_LTR"/>
    <property type="match status" value="1"/>
</dbReference>
<reference evidence="9 10" key="1">
    <citation type="submission" date="2019-08" db="EMBL/GenBank/DDBJ databases">
        <title>Draft genome sequences of two oriental melons (Cucumis melo L. var makuwa).</title>
        <authorList>
            <person name="Kwon S.-Y."/>
        </authorList>
    </citation>
    <scope>NUCLEOTIDE SEQUENCE [LARGE SCALE GENOMIC DNA]</scope>
    <source>
        <strain evidence="10">cv. SW 3</strain>
        <tissue evidence="9">Leaf</tissue>
    </source>
</reference>
<dbReference type="InterPro" id="IPR050951">
    <property type="entry name" value="Retrovirus_Pol_polyprotein"/>
</dbReference>
<keyword evidence="2" id="KW-0808">Transferase</keyword>
<evidence type="ECO:0000256" key="7">
    <source>
        <dbReference type="ARBA" id="ARBA00022918"/>
    </source>
</evidence>
<dbReference type="GO" id="GO:0015074">
    <property type="term" value="P:DNA integration"/>
    <property type="evidence" value="ECO:0007669"/>
    <property type="project" value="InterPro"/>
</dbReference>
<dbReference type="InterPro" id="IPR036397">
    <property type="entry name" value="RNaseH_sf"/>
</dbReference>
<comment type="caution">
    <text evidence="9">The sequence shown here is derived from an EMBL/GenBank/DDBJ whole genome shotgun (WGS) entry which is preliminary data.</text>
</comment>
<dbReference type="InterPro" id="IPR021109">
    <property type="entry name" value="Peptidase_aspartic_dom_sf"/>
</dbReference>
<feature type="domain" description="Integrase catalytic" evidence="8">
    <location>
        <begin position="424"/>
        <end position="588"/>
    </location>
</feature>
<dbReference type="SUPFAM" id="SSF53098">
    <property type="entry name" value="Ribonuclease H-like"/>
    <property type="match status" value="1"/>
</dbReference>
<dbReference type="Gene3D" id="2.40.70.10">
    <property type="entry name" value="Acid Proteases"/>
    <property type="match status" value="1"/>
</dbReference>
<dbReference type="Pfam" id="PF17917">
    <property type="entry name" value="RT_RNaseH"/>
    <property type="match status" value="1"/>
</dbReference>
<evidence type="ECO:0000256" key="1">
    <source>
        <dbReference type="ARBA" id="ARBA00012493"/>
    </source>
</evidence>
<dbReference type="OrthoDB" id="8052569at2759"/>
<keyword evidence="6" id="KW-0378">Hydrolase</keyword>
<dbReference type="Proteomes" id="UP000321393">
    <property type="component" value="Unassembled WGS sequence"/>
</dbReference>
<evidence type="ECO:0000313" key="9">
    <source>
        <dbReference type="EMBL" id="KAA0035799.1"/>
    </source>
</evidence>
<dbReference type="Gene3D" id="3.10.10.10">
    <property type="entry name" value="HIV Type 1 Reverse Transcriptase, subunit A, domain 1"/>
    <property type="match status" value="1"/>
</dbReference>
<dbReference type="AlphaFoldDB" id="A0A5A7T334"/>
<sequence>MLDVTLLVLDMQDFDVILGMDWLSANHASIDCVHKEVVFNPPSNASFKFKRAEIILYTRLKASKLLSQGTWSILASVLDTRELEVSLSFEPVVWEYPDVFPGELPGLPPPKEIDFTIQLESGTAPISRVPYRMAPAELKELKVQLQELLDKGFIRPSVSPWDAPVLFVKKKDGSMRLCIDYRELNKMTIKNQYGHYEFIVMSFIFTNTPAVLETLRANKLYSKFSKCEFWLKKVTFLGHVVSREGVSVDPAKIEAVTSWPRPSTVSEVRSFLGLTVLTVSDGSGSFVIYSDASKRGLGCVSMQKGKVVAYASRQLKSHEQNYLTHDLELAAVVFALKIWRHYLYGKANVVADALSRKVAHSTALITKQAPLLRDFERVKIALNDPYLVEKRLLVEAGQGEDFSISSDDGLTFDGRLCVLEISAVKTEPLTEAHSSPFTMHPGRLPRTLKGYTVIWVIVDRLTKSFHFIPGKSTYTACKWGQLYMTEIVRLHGVPVSIVSDRDARFTSKFWKGLQLALGTRLDFSTTFHPQTNGQTERLNKILEDMLRACVLEFSGSWDSHLHLMEFAYNNSYQATIGMAPFKALYAQSRQKSYADVRRKDLEFDVGDMVFLKVAPIKGVLIFKKKGKLSPRFVGPFEILERIGPVAYRLALPPSFSTVHDVFHVSMLRKYVIDPTHVVNYEPLQINENLSYEEQPVEILAREVKVLHNRGIALVKVLWRNH</sequence>
<dbReference type="Gene3D" id="3.30.420.10">
    <property type="entry name" value="Ribonuclease H-like superfamily/Ribonuclease H"/>
    <property type="match status" value="1"/>
</dbReference>
<evidence type="ECO:0000313" key="10">
    <source>
        <dbReference type="Proteomes" id="UP000321393"/>
    </source>
</evidence>
<keyword evidence="5" id="KW-0255">Endonuclease</keyword>
<keyword evidence="3" id="KW-0548">Nucleotidyltransferase</keyword>
<evidence type="ECO:0000256" key="3">
    <source>
        <dbReference type="ARBA" id="ARBA00022695"/>
    </source>
</evidence>
<accession>A0A5A7T334</accession>
<gene>
    <name evidence="9" type="ORF">E6C27_scaffold403G00870</name>
</gene>
<proteinExistence type="predicted"/>
<dbReference type="Pfam" id="PF24626">
    <property type="entry name" value="SH3_Tf2-1"/>
    <property type="match status" value="1"/>
</dbReference>
<dbReference type="InterPro" id="IPR043128">
    <property type="entry name" value="Rev_trsase/Diguanyl_cyclase"/>
</dbReference>
<protein>
    <recommendedName>
        <fullName evidence="1">RNA-directed DNA polymerase</fullName>
        <ecNumber evidence="1">2.7.7.49</ecNumber>
    </recommendedName>
</protein>
<evidence type="ECO:0000256" key="4">
    <source>
        <dbReference type="ARBA" id="ARBA00022722"/>
    </source>
</evidence>
<keyword evidence="4" id="KW-0540">Nuclease</keyword>
<organism evidence="9 10">
    <name type="scientific">Cucumis melo var. makuwa</name>
    <name type="common">Oriental melon</name>
    <dbReference type="NCBI Taxonomy" id="1194695"/>
    <lineage>
        <taxon>Eukaryota</taxon>
        <taxon>Viridiplantae</taxon>
        <taxon>Streptophyta</taxon>
        <taxon>Embryophyta</taxon>
        <taxon>Tracheophyta</taxon>
        <taxon>Spermatophyta</taxon>
        <taxon>Magnoliopsida</taxon>
        <taxon>eudicotyledons</taxon>
        <taxon>Gunneridae</taxon>
        <taxon>Pentapetalae</taxon>
        <taxon>rosids</taxon>
        <taxon>fabids</taxon>
        <taxon>Cucurbitales</taxon>
        <taxon>Cucurbitaceae</taxon>
        <taxon>Benincaseae</taxon>
        <taxon>Cucumis</taxon>
    </lineage>
</organism>
<dbReference type="InterPro" id="IPR056924">
    <property type="entry name" value="SH3_Tf2-1"/>
</dbReference>
<dbReference type="InterPro" id="IPR041373">
    <property type="entry name" value="RT_RNaseH"/>
</dbReference>
<dbReference type="Pfam" id="PF08284">
    <property type="entry name" value="RVP_2"/>
    <property type="match status" value="1"/>
</dbReference>
<dbReference type="InterPro" id="IPR043502">
    <property type="entry name" value="DNA/RNA_pol_sf"/>
</dbReference>
<keyword evidence="7" id="KW-0695">RNA-directed DNA polymerase</keyword>
<dbReference type="InterPro" id="IPR001584">
    <property type="entry name" value="Integrase_cat-core"/>
</dbReference>
<evidence type="ECO:0000259" key="8">
    <source>
        <dbReference type="PROSITE" id="PS50994"/>
    </source>
</evidence>
<evidence type="ECO:0000256" key="5">
    <source>
        <dbReference type="ARBA" id="ARBA00022759"/>
    </source>
</evidence>
<dbReference type="InterPro" id="IPR012337">
    <property type="entry name" value="RNaseH-like_sf"/>
</dbReference>
<evidence type="ECO:0000256" key="2">
    <source>
        <dbReference type="ARBA" id="ARBA00022679"/>
    </source>
</evidence>
<dbReference type="SUPFAM" id="SSF56672">
    <property type="entry name" value="DNA/RNA polymerases"/>
    <property type="match status" value="1"/>
</dbReference>
<evidence type="ECO:0000256" key="6">
    <source>
        <dbReference type="ARBA" id="ARBA00022801"/>
    </source>
</evidence>